<feature type="compositionally biased region" description="Pro residues" evidence="1">
    <location>
        <begin position="511"/>
        <end position="521"/>
    </location>
</feature>
<keyword evidence="4" id="KW-1185">Reference proteome</keyword>
<evidence type="ECO:0000313" key="3">
    <source>
        <dbReference type="EMBL" id="QVT81689.1"/>
    </source>
</evidence>
<proteinExistence type="predicted"/>
<dbReference type="CDD" id="cd00085">
    <property type="entry name" value="HNHc"/>
    <property type="match status" value="1"/>
</dbReference>
<gene>
    <name evidence="3" type="ORF">ENKNEFLB_04105</name>
</gene>
<feature type="domain" description="HNH nuclease" evidence="2">
    <location>
        <begin position="387"/>
        <end position="438"/>
    </location>
</feature>
<protein>
    <recommendedName>
        <fullName evidence="2">HNH nuclease domain-containing protein</fullName>
    </recommendedName>
</protein>
<dbReference type="Proteomes" id="UP000679307">
    <property type="component" value="Chromosome"/>
</dbReference>
<organism evidence="3 4">
    <name type="scientific">Nocardioides aquaticus</name>
    <dbReference type="NCBI Taxonomy" id="160826"/>
    <lineage>
        <taxon>Bacteria</taxon>
        <taxon>Bacillati</taxon>
        <taxon>Actinomycetota</taxon>
        <taxon>Actinomycetes</taxon>
        <taxon>Propionibacteriales</taxon>
        <taxon>Nocardioidaceae</taxon>
        <taxon>Nocardioides</taxon>
    </lineage>
</organism>
<feature type="region of interest" description="Disordered" evidence="1">
    <location>
        <begin position="472"/>
        <end position="521"/>
    </location>
</feature>
<dbReference type="EMBL" id="CP075371">
    <property type="protein sequence ID" value="QVT81689.1"/>
    <property type="molecule type" value="Genomic_DNA"/>
</dbReference>
<name>A0ABX8EME1_9ACTN</name>
<evidence type="ECO:0000256" key="1">
    <source>
        <dbReference type="SAM" id="MobiDB-lite"/>
    </source>
</evidence>
<feature type="compositionally biased region" description="Pro residues" evidence="1">
    <location>
        <begin position="477"/>
        <end position="489"/>
    </location>
</feature>
<sequence length="521" mass="56267">MVEHMFEYTRSMTTTADDGTGPDPTLDVEAAVEVEAVMSPDPSFWEWVHALDTERETTRVEALAVVKNARAVQAAADVAVLQSIVEWCVINEALTDDEAMWIAGYGDHGLSLGGVGCPLVRESAVIELSAVLGVSTRSGANQVAVTLELRYRLPRLWERVISGACPVWRARQVAEKTMGLCEDGAAEVDRLVAPFAHAISYAQLSRITDEALLRWDPEAAEEKRRAAADGRYCRIGLSKHVDGTVQLDAGLDLADAIALEAVVSDRAHALAQDGSTESLDVRRSQALGSLATGQPTLPEGQEMPTPAGPSLVLYAHIPGAVFNPLFCTTSPASGAQLSRLDNRHPAKGPITTAQVRQWAHTAASITIRPVIDLAETIHCDSYECSDRLKEQTALRDLTCVFPWCTNPAVFADMDHVVPHPEGLTETGNVAPACRQHHRAKTHMGWAYDVLGPGLYLWTSPIGQRYLRSHTGTHPLDVLPPGPPPDPLPEQPDTTPYQAPPPVPDDPDGAAEPPPRNDPPPF</sequence>
<dbReference type="SMART" id="SM00507">
    <property type="entry name" value="HNHc"/>
    <property type="match status" value="1"/>
</dbReference>
<reference evidence="3 4" key="1">
    <citation type="submission" date="2021-05" db="EMBL/GenBank/DDBJ databases">
        <title>Complete genome of Nocardioides aquaticus KCTC 9944T isolated from meromictic and hypersaline Ekho Lake, Antarctica.</title>
        <authorList>
            <person name="Hwang K."/>
            <person name="Kim K.M."/>
            <person name="Choe H."/>
        </authorList>
    </citation>
    <scope>NUCLEOTIDE SEQUENCE [LARGE SCALE GENOMIC DNA]</scope>
    <source>
        <strain evidence="3 4">KCTC 9944</strain>
    </source>
</reference>
<accession>A0ABX8EME1</accession>
<dbReference type="InterPro" id="IPR003615">
    <property type="entry name" value="HNH_nuc"/>
</dbReference>
<evidence type="ECO:0000259" key="2">
    <source>
        <dbReference type="SMART" id="SM00507"/>
    </source>
</evidence>
<evidence type="ECO:0000313" key="4">
    <source>
        <dbReference type="Proteomes" id="UP000679307"/>
    </source>
</evidence>